<feature type="domain" description="Histidine kinase" evidence="6">
    <location>
        <begin position="701"/>
        <end position="916"/>
    </location>
</feature>
<evidence type="ECO:0000256" key="5">
    <source>
        <dbReference type="ARBA" id="ARBA00022777"/>
    </source>
</evidence>
<dbReference type="SUPFAM" id="SSF55874">
    <property type="entry name" value="ATPase domain of HSP90 chaperone/DNA topoisomerase II/histidine kinase"/>
    <property type="match status" value="1"/>
</dbReference>
<feature type="domain" description="PAS" evidence="7">
    <location>
        <begin position="563"/>
        <end position="634"/>
    </location>
</feature>
<proteinExistence type="predicted"/>
<feature type="domain" description="PAC" evidence="8">
    <location>
        <begin position="378"/>
        <end position="432"/>
    </location>
</feature>
<keyword evidence="5" id="KW-0418">Kinase</keyword>
<keyword evidence="4" id="KW-0808">Transferase</keyword>
<dbReference type="SMART" id="SM00388">
    <property type="entry name" value="HisKA"/>
    <property type="match status" value="1"/>
</dbReference>
<dbReference type="EC" id="2.7.13.3" evidence="2"/>
<dbReference type="PRINTS" id="PR00344">
    <property type="entry name" value="BCTRLSENSOR"/>
</dbReference>
<evidence type="ECO:0000259" key="6">
    <source>
        <dbReference type="PROSITE" id="PS50109"/>
    </source>
</evidence>
<dbReference type="Gene3D" id="1.10.287.130">
    <property type="match status" value="1"/>
</dbReference>
<feature type="domain" description="PAC" evidence="8">
    <location>
        <begin position="638"/>
        <end position="690"/>
    </location>
</feature>
<dbReference type="EMBL" id="CP095848">
    <property type="protein sequence ID" value="UPL50235.1"/>
    <property type="molecule type" value="Genomic_DNA"/>
</dbReference>
<accession>A0ABY4JC97</accession>
<dbReference type="InterPro" id="IPR003594">
    <property type="entry name" value="HATPase_dom"/>
</dbReference>
<dbReference type="InterPro" id="IPR000700">
    <property type="entry name" value="PAS-assoc_C"/>
</dbReference>
<dbReference type="Proteomes" id="UP000829647">
    <property type="component" value="Chromosome"/>
</dbReference>
<dbReference type="NCBIfam" id="TIGR00229">
    <property type="entry name" value="sensory_box"/>
    <property type="match status" value="2"/>
</dbReference>
<evidence type="ECO:0000256" key="3">
    <source>
        <dbReference type="ARBA" id="ARBA00022553"/>
    </source>
</evidence>
<dbReference type="Pfam" id="PF02518">
    <property type="entry name" value="HATPase_c"/>
    <property type="match status" value="1"/>
</dbReference>
<dbReference type="InterPro" id="IPR003661">
    <property type="entry name" value="HisK_dim/P_dom"/>
</dbReference>
<dbReference type="InterPro" id="IPR036890">
    <property type="entry name" value="HATPase_C_sf"/>
</dbReference>
<keyword evidence="10" id="KW-1185">Reference proteome</keyword>
<name>A0ABY4JC97_9BACT</name>
<dbReference type="SMART" id="SM00091">
    <property type="entry name" value="PAS"/>
    <property type="match status" value="4"/>
</dbReference>
<dbReference type="Gene3D" id="3.30.450.20">
    <property type="entry name" value="PAS domain"/>
    <property type="match status" value="4"/>
</dbReference>
<dbReference type="InterPro" id="IPR052162">
    <property type="entry name" value="Sensor_kinase/Photoreceptor"/>
</dbReference>
<dbReference type="CDD" id="cd00082">
    <property type="entry name" value="HisKA"/>
    <property type="match status" value="1"/>
</dbReference>
<dbReference type="Pfam" id="PF08447">
    <property type="entry name" value="PAS_3"/>
    <property type="match status" value="1"/>
</dbReference>
<keyword evidence="3" id="KW-0597">Phosphoprotein</keyword>
<dbReference type="SUPFAM" id="SSF55785">
    <property type="entry name" value="PYP-like sensor domain (PAS domain)"/>
    <property type="match status" value="4"/>
</dbReference>
<dbReference type="PROSITE" id="PS50113">
    <property type="entry name" value="PAC"/>
    <property type="match status" value="3"/>
</dbReference>
<evidence type="ECO:0000256" key="4">
    <source>
        <dbReference type="ARBA" id="ARBA00022679"/>
    </source>
</evidence>
<dbReference type="InterPro" id="IPR005467">
    <property type="entry name" value="His_kinase_dom"/>
</dbReference>
<evidence type="ECO:0000256" key="2">
    <source>
        <dbReference type="ARBA" id="ARBA00012438"/>
    </source>
</evidence>
<organism evidence="9 10">
    <name type="scientific">Hymenobacter sublimis</name>
    <dbReference type="NCBI Taxonomy" id="2933777"/>
    <lineage>
        <taxon>Bacteria</taxon>
        <taxon>Pseudomonadati</taxon>
        <taxon>Bacteroidota</taxon>
        <taxon>Cytophagia</taxon>
        <taxon>Cytophagales</taxon>
        <taxon>Hymenobacteraceae</taxon>
        <taxon>Hymenobacter</taxon>
    </lineage>
</organism>
<evidence type="ECO:0000313" key="10">
    <source>
        <dbReference type="Proteomes" id="UP000829647"/>
    </source>
</evidence>
<dbReference type="InterPro" id="IPR036097">
    <property type="entry name" value="HisK_dim/P_sf"/>
</dbReference>
<dbReference type="PANTHER" id="PTHR43304:SF1">
    <property type="entry name" value="PAC DOMAIN-CONTAINING PROTEIN"/>
    <property type="match status" value="1"/>
</dbReference>
<dbReference type="InterPro" id="IPR013655">
    <property type="entry name" value="PAS_fold_3"/>
</dbReference>
<dbReference type="Pfam" id="PF08448">
    <property type="entry name" value="PAS_4"/>
    <property type="match status" value="3"/>
</dbReference>
<dbReference type="PROSITE" id="PS50109">
    <property type="entry name" value="HIS_KIN"/>
    <property type="match status" value="1"/>
</dbReference>
<dbReference type="PANTHER" id="PTHR43304">
    <property type="entry name" value="PHYTOCHROME-LIKE PROTEIN CPH1"/>
    <property type="match status" value="1"/>
</dbReference>
<evidence type="ECO:0000259" key="7">
    <source>
        <dbReference type="PROSITE" id="PS50112"/>
    </source>
</evidence>
<dbReference type="SMART" id="SM00387">
    <property type="entry name" value="HATPase_c"/>
    <property type="match status" value="1"/>
</dbReference>
<dbReference type="CDD" id="cd00130">
    <property type="entry name" value="PAS"/>
    <property type="match status" value="3"/>
</dbReference>
<dbReference type="RefSeq" id="WP_247976274.1">
    <property type="nucleotide sequence ID" value="NZ_CP095848.1"/>
</dbReference>
<evidence type="ECO:0000256" key="1">
    <source>
        <dbReference type="ARBA" id="ARBA00000085"/>
    </source>
</evidence>
<dbReference type="Gene3D" id="3.30.565.10">
    <property type="entry name" value="Histidine kinase-like ATPase, C-terminal domain"/>
    <property type="match status" value="1"/>
</dbReference>
<sequence>MATDNPLDVFFDLVPTGAVLYAPIFDARDELVDFRFVRLNPAAQRLLHLPAQPARTFRQQYPHSGPTGIFAQYRTAYLTGHATTYDVPYQGDGLDTYFRLVAQRSGELLVVNFTDLADLPRSAVEQSLRDSRAREQAARAEAETQRQRFYEVLMALPAQVATYHGPNHVYNFVNTSYQRYFPTQALPGRSLREVLPEAEAQGVLAVMDRVYQTGEASYQQELEVWLDFNGSGQPQQLFLNLFFHPLRDTQGRVDGLLDFSYDVTEQVQARRQVEQLNQGLEARVQERTGEVQAARAETEAQRQLLQSVLTQAPVAIGVFQGEDLVVAQANIWLCAMWGYEPAQVLGKPLLEGVPELRGQGFEDLLREVGRTRIPFTGTELPATLRQDNGELETHYFNFVYQPLYGPAGELLGVLNIATDVTTQVEARRQVEESEQQVRALVEGAPFPIGVYVGPEFHIQLANHAILEGWGKGPDVLGKRFAEVLPEFENQAVFEQLQHVLTTGQPLHLRNQQLEVVINGVPQTVYYNYSFTPLRNTQGQVYGVLNTAANVTDLVLARRRSEEAAAELRQLTAHAPAFLFRTDPTGRLTYVNDALFEWSGLDRAALASLDEAWGIKHPEDLATLQAPYGAALGAGQPWESVPYRIRRRDGQYRWSITRTQPYLNPDGTVAGHNGITLEINEQVELQRQLQRTNADLDNFIYTASHDLRAPIANVEGLLQALQHDLPAAGRVGAVPEILTLMHGAIERFKRTIAHLTDISRLQKEHSPAHQPVLLAELVEAVRLDLLPLLHESQARLTVTIPADLTVTFAEKNLRSVVYNLLSNALKYCHPDRAPHVQIRCQPQEGYQVLEVQDNGLGLNLQQGQDKLFAMFQRLHTHVEGSGIGLYMVKRMVENAGGRIEVQSELGRGSVFRVYFPG</sequence>
<dbReference type="InterPro" id="IPR035965">
    <property type="entry name" value="PAS-like_dom_sf"/>
</dbReference>
<gene>
    <name evidence="9" type="ORF">MWH26_04840</name>
</gene>
<evidence type="ECO:0000259" key="8">
    <source>
        <dbReference type="PROSITE" id="PS50113"/>
    </source>
</evidence>
<dbReference type="PROSITE" id="PS50112">
    <property type="entry name" value="PAS"/>
    <property type="match status" value="1"/>
</dbReference>
<dbReference type="SUPFAM" id="SSF47384">
    <property type="entry name" value="Homodimeric domain of signal transducing histidine kinase"/>
    <property type="match status" value="1"/>
</dbReference>
<dbReference type="InterPro" id="IPR000014">
    <property type="entry name" value="PAS"/>
</dbReference>
<feature type="domain" description="PAC" evidence="8">
    <location>
        <begin position="220"/>
        <end position="275"/>
    </location>
</feature>
<comment type="catalytic activity">
    <reaction evidence="1">
        <text>ATP + protein L-histidine = ADP + protein N-phospho-L-histidine.</text>
        <dbReference type="EC" id="2.7.13.3"/>
    </reaction>
</comment>
<evidence type="ECO:0000313" key="9">
    <source>
        <dbReference type="EMBL" id="UPL50235.1"/>
    </source>
</evidence>
<reference evidence="9 10" key="1">
    <citation type="submission" date="2022-04" db="EMBL/GenBank/DDBJ databases">
        <title>Hymenobacter sp. isolated from the air.</title>
        <authorList>
            <person name="Won M."/>
            <person name="Lee C.-M."/>
            <person name="Woen H.-Y."/>
            <person name="Kwon S.-W."/>
        </authorList>
    </citation>
    <scope>NUCLEOTIDE SEQUENCE [LARGE SCALE GENOMIC DNA]</scope>
    <source>
        <strain evidence="10">5516 S-25</strain>
    </source>
</reference>
<dbReference type="InterPro" id="IPR013656">
    <property type="entry name" value="PAS_4"/>
</dbReference>
<dbReference type="InterPro" id="IPR004358">
    <property type="entry name" value="Sig_transdc_His_kin-like_C"/>
</dbReference>
<protein>
    <recommendedName>
        <fullName evidence="2">histidine kinase</fullName>
        <ecNumber evidence="2">2.7.13.3</ecNumber>
    </recommendedName>
</protein>